<protein>
    <submittedName>
        <fullName evidence="1">Uncharacterized protein</fullName>
    </submittedName>
</protein>
<dbReference type="EMBL" id="DS268439">
    <property type="protein sequence ID" value="EFP00409.1"/>
    <property type="molecule type" value="Genomic_DNA"/>
</dbReference>
<reference evidence="1" key="1">
    <citation type="submission" date="2007-07" db="EMBL/GenBank/DDBJ databases">
        <title>PCAP assembly of the Caenorhabditis remanei genome.</title>
        <authorList>
            <consortium name="The Caenorhabditis remanei Sequencing Consortium"/>
            <person name="Wilson R.K."/>
        </authorList>
    </citation>
    <scope>NUCLEOTIDE SEQUENCE [LARGE SCALE GENOMIC DNA]</scope>
    <source>
        <strain evidence="1">PB4641</strain>
    </source>
</reference>
<organism evidence="2">
    <name type="scientific">Caenorhabditis remanei</name>
    <name type="common">Caenorhabditis vulgaris</name>
    <dbReference type="NCBI Taxonomy" id="31234"/>
    <lineage>
        <taxon>Eukaryota</taxon>
        <taxon>Metazoa</taxon>
        <taxon>Ecdysozoa</taxon>
        <taxon>Nematoda</taxon>
        <taxon>Chromadorea</taxon>
        <taxon>Rhabditida</taxon>
        <taxon>Rhabditina</taxon>
        <taxon>Rhabditomorpha</taxon>
        <taxon>Rhabditoidea</taxon>
        <taxon>Rhabditidae</taxon>
        <taxon>Peloderinae</taxon>
        <taxon>Caenorhabditis</taxon>
    </lineage>
</organism>
<accession>E3MEI9</accession>
<dbReference type="GeneID" id="9816821"/>
<dbReference type="OMA" id="ANMHEIK"/>
<dbReference type="Proteomes" id="UP000008281">
    <property type="component" value="Unassembled WGS sequence"/>
</dbReference>
<dbReference type="OrthoDB" id="5905259at2759"/>
<dbReference type="InterPro" id="IPR035940">
    <property type="entry name" value="CAP_sf"/>
</dbReference>
<evidence type="ECO:0000313" key="1">
    <source>
        <dbReference type="EMBL" id="EFP00409.1"/>
    </source>
</evidence>
<name>E3MEI9_CAERE</name>
<dbReference type="eggNOG" id="ENOG502TK51">
    <property type="taxonomic scope" value="Eukaryota"/>
</dbReference>
<dbReference type="SUPFAM" id="SSF55797">
    <property type="entry name" value="PR-1-like"/>
    <property type="match status" value="1"/>
</dbReference>
<proteinExistence type="predicted"/>
<dbReference type="KEGG" id="crq:GCK72_012173"/>
<keyword evidence="2" id="KW-1185">Reference proteome</keyword>
<evidence type="ECO:0000313" key="2">
    <source>
        <dbReference type="Proteomes" id="UP000008281"/>
    </source>
</evidence>
<dbReference type="AlphaFoldDB" id="E3MEI9"/>
<dbReference type="CTD" id="9816821"/>
<dbReference type="HOGENOM" id="CLU_086463_2_0_1"/>
<gene>
    <name evidence="1" type="ORF">CRE_21795</name>
</gene>
<dbReference type="RefSeq" id="XP_003105351.2">
    <property type="nucleotide sequence ID" value="XM_003105303.2"/>
</dbReference>
<dbReference type="Gene3D" id="3.40.33.10">
    <property type="entry name" value="CAP"/>
    <property type="match status" value="1"/>
</dbReference>
<sequence>MTWTPLGLLLLLCIQNAILTPFPAARRVARYAASQELLDLINFQRKQLAEVGQIADMYEMTWSDDFEKKASQLSCENLRSPGANYMTAVLYDKATQSRINSGTQKEQEQASIETGTIAFGFPPQFKIGCTDLQTPCPIVGTASSIVSVCLIGPSSNWSLDKVNHGAPGSQCSYGKTDNGLCRAPM</sequence>